<organism evidence="2 3">
    <name type="scientific">Endozoicomonas gorgoniicola</name>
    <dbReference type="NCBI Taxonomy" id="1234144"/>
    <lineage>
        <taxon>Bacteria</taxon>
        <taxon>Pseudomonadati</taxon>
        <taxon>Pseudomonadota</taxon>
        <taxon>Gammaproteobacteria</taxon>
        <taxon>Oceanospirillales</taxon>
        <taxon>Endozoicomonadaceae</taxon>
        <taxon>Endozoicomonas</taxon>
    </lineage>
</organism>
<protein>
    <recommendedName>
        <fullName evidence="4">Zinc ribbon domain-containing protein</fullName>
    </recommendedName>
</protein>
<comment type="caution">
    <text evidence="2">The sequence shown here is derived from an EMBL/GenBank/DDBJ whole genome shotgun (WGS) entry which is preliminary data.</text>
</comment>
<evidence type="ECO:0000256" key="1">
    <source>
        <dbReference type="SAM" id="Phobius"/>
    </source>
</evidence>
<gene>
    <name evidence="2" type="ORF">NX722_13565</name>
</gene>
<evidence type="ECO:0000313" key="3">
    <source>
        <dbReference type="Proteomes" id="UP001209854"/>
    </source>
</evidence>
<feature type="transmembrane region" description="Helical" evidence="1">
    <location>
        <begin position="35"/>
        <end position="60"/>
    </location>
</feature>
<keyword evidence="1" id="KW-0472">Membrane</keyword>
<keyword evidence="1" id="KW-0812">Transmembrane</keyword>
<keyword evidence="1" id="KW-1133">Transmembrane helix</keyword>
<keyword evidence="3" id="KW-1185">Reference proteome</keyword>
<name>A0ABT3MW83_9GAMM</name>
<accession>A0ABT3MW83</accession>
<dbReference type="EMBL" id="JAPFCC010000001">
    <property type="protein sequence ID" value="MCW7553636.1"/>
    <property type="molecule type" value="Genomic_DNA"/>
</dbReference>
<dbReference type="RefSeq" id="WP_262568454.1">
    <property type="nucleotide sequence ID" value="NZ_JAPFCC010000001.1"/>
</dbReference>
<evidence type="ECO:0000313" key="2">
    <source>
        <dbReference type="EMBL" id="MCW7553636.1"/>
    </source>
</evidence>
<evidence type="ECO:0008006" key="4">
    <source>
        <dbReference type="Google" id="ProtNLM"/>
    </source>
</evidence>
<proteinExistence type="predicted"/>
<dbReference type="Proteomes" id="UP001209854">
    <property type="component" value="Unassembled WGS sequence"/>
</dbReference>
<sequence length="61" mass="6878">MIAECRECHNDVSDAAPKCPHCGVRTPVITRKKRIMTWLVFLIALPLSLIGLFILFLILVT</sequence>
<reference evidence="2 3" key="1">
    <citation type="submission" date="2022-10" db="EMBL/GenBank/DDBJ databases">
        <title>High-quality genome sequences of two octocoral-associated bacteria, Endozoicomonas euniceicola EF212 and Endozoicomonas gorgoniicola PS125.</title>
        <authorList>
            <person name="Chiou Y.-J."/>
            <person name="Chen Y.-H."/>
        </authorList>
    </citation>
    <scope>NUCLEOTIDE SEQUENCE [LARGE SCALE GENOMIC DNA]</scope>
    <source>
        <strain evidence="2 3">PS125</strain>
    </source>
</reference>